<dbReference type="AlphaFoldDB" id="A0AAV3UMY5"/>
<gene>
    <name evidence="2" type="ORF">GCM10025751_40530</name>
</gene>
<organism evidence="2 3">
    <name type="scientific">Haladaptatus pallidirubidus</name>
    <dbReference type="NCBI Taxonomy" id="1008152"/>
    <lineage>
        <taxon>Archaea</taxon>
        <taxon>Methanobacteriati</taxon>
        <taxon>Methanobacteriota</taxon>
        <taxon>Stenosarchaea group</taxon>
        <taxon>Halobacteria</taxon>
        <taxon>Halobacteriales</taxon>
        <taxon>Haladaptataceae</taxon>
        <taxon>Haladaptatus</taxon>
    </lineage>
</organism>
<evidence type="ECO:0000313" key="2">
    <source>
        <dbReference type="EMBL" id="GAA5058006.1"/>
    </source>
</evidence>
<proteinExistence type="predicted"/>
<evidence type="ECO:0000259" key="1">
    <source>
        <dbReference type="Pfam" id="PF24035"/>
    </source>
</evidence>
<accession>A0AAV3UMY5</accession>
<dbReference type="InterPro" id="IPR055768">
    <property type="entry name" value="DUF7344"/>
</dbReference>
<keyword evidence="3" id="KW-1185">Reference proteome</keyword>
<comment type="caution">
    <text evidence="2">The sequence shown here is derived from an EMBL/GenBank/DDBJ whole genome shotgun (WGS) entry which is preliminary data.</text>
</comment>
<name>A0AAV3UMY5_9EURY</name>
<feature type="domain" description="DUF7344" evidence="1">
    <location>
        <begin position="25"/>
        <end position="102"/>
    </location>
</feature>
<dbReference type="RefSeq" id="WP_345412129.1">
    <property type="nucleotide sequence ID" value="NZ_BAABKX010000015.1"/>
</dbReference>
<dbReference type="Pfam" id="PF24035">
    <property type="entry name" value="DUF7344"/>
    <property type="match status" value="1"/>
</dbReference>
<protein>
    <recommendedName>
        <fullName evidence="1">DUF7344 domain-containing protein</fullName>
    </recommendedName>
</protein>
<evidence type="ECO:0000313" key="3">
    <source>
        <dbReference type="Proteomes" id="UP001501729"/>
    </source>
</evidence>
<dbReference type="EMBL" id="BAABKX010000015">
    <property type="protein sequence ID" value="GAA5058006.1"/>
    <property type="molecule type" value="Genomic_DNA"/>
</dbReference>
<dbReference type="Proteomes" id="UP001501729">
    <property type="component" value="Unassembled WGS sequence"/>
</dbReference>
<reference evidence="2 3" key="1">
    <citation type="journal article" date="2019" name="Int. J. Syst. Evol. Microbiol.">
        <title>The Global Catalogue of Microorganisms (GCM) 10K type strain sequencing project: providing services to taxonomists for standard genome sequencing and annotation.</title>
        <authorList>
            <consortium name="The Broad Institute Genomics Platform"/>
            <consortium name="The Broad Institute Genome Sequencing Center for Infectious Disease"/>
            <person name="Wu L."/>
            <person name="Ma J."/>
        </authorList>
    </citation>
    <scope>NUCLEOTIDE SEQUENCE [LARGE SCALE GENOMIC DNA]</scope>
    <source>
        <strain evidence="2 3">JCM 17504</strain>
    </source>
</reference>
<sequence>MPVAYSREAMSQGTVADEGSLNKIFRLMANEQRRYVLYYLHEVDTATELENIALQITAWRREKPTDDVTEMELEQTMARLRNVDLPKLANAGVVEYDSRTEMARFREPSRLFGLFLLLAARVERPLSENSN</sequence>